<dbReference type="PANTHER" id="PTHR42985">
    <property type="entry name" value="SODIUM-COUPLED MONOCARBOXYLATE TRANSPORTER"/>
    <property type="match status" value="1"/>
</dbReference>
<keyword evidence="3" id="KW-0813">Transport</keyword>
<evidence type="ECO:0000256" key="5">
    <source>
        <dbReference type="ARBA" id="ARBA00022692"/>
    </source>
</evidence>
<feature type="transmembrane region" description="Helical" evidence="12">
    <location>
        <begin position="259"/>
        <end position="277"/>
    </location>
</feature>
<keyword evidence="4" id="KW-1003">Cell membrane</keyword>
<dbReference type="STRING" id="7217.B3MJB5"/>
<dbReference type="KEGG" id="dan:6498114"/>
<keyword evidence="6 12" id="KW-1133">Transmembrane helix</keyword>
<feature type="transmembrane region" description="Helical" evidence="12">
    <location>
        <begin position="12"/>
        <end position="30"/>
    </location>
</feature>
<dbReference type="Gene3D" id="1.20.1730.10">
    <property type="entry name" value="Sodium/glucose cotransporter"/>
    <property type="match status" value="1"/>
</dbReference>
<protein>
    <submittedName>
        <fullName evidence="13">Uncharacterized protein</fullName>
    </submittedName>
</protein>
<keyword evidence="14" id="KW-1185">Reference proteome</keyword>
<evidence type="ECO:0000256" key="8">
    <source>
        <dbReference type="ARBA" id="ARBA00023065"/>
    </source>
</evidence>
<comment type="similarity">
    <text evidence="2 11">Belongs to the sodium:solute symporter (SSF) (TC 2.A.21) family.</text>
</comment>
<dbReference type="InterPro" id="IPR001734">
    <property type="entry name" value="Na/solute_symporter"/>
</dbReference>
<comment type="subcellular location">
    <subcellularLocation>
        <location evidence="1">Cell membrane</location>
        <topology evidence="1">Multi-pass membrane protein</topology>
    </subcellularLocation>
</comment>
<evidence type="ECO:0000256" key="6">
    <source>
        <dbReference type="ARBA" id="ARBA00022989"/>
    </source>
</evidence>
<dbReference type="InterPro" id="IPR051163">
    <property type="entry name" value="Sodium:Solute_Symporter_SSF"/>
</dbReference>
<dbReference type="InterPro" id="IPR038377">
    <property type="entry name" value="Na/Glc_symporter_sf"/>
</dbReference>
<dbReference type="PANTHER" id="PTHR42985:SF41">
    <property type="entry name" value="GH19970P-RELATED"/>
    <property type="match status" value="1"/>
</dbReference>
<keyword evidence="7" id="KW-0915">Sodium</keyword>
<feature type="transmembrane region" description="Helical" evidence="12">
    <location>
        <begin position="428"/>
        <end position="452"/>
    </location>
</feature>
<feature type="transmembrane region" description="Helical" evidence="12">
    <location>
        <begin position="178"/>
        <end position="200"/>
    </location>
</feature>
<keyword evidence="10" id="KW-0739">Sodium transport</keyword>
<keyword evidence="5 12" id="KW-0812">Transmembrane</keyword>
<organism evidence="13 14">
    <name type="scientific">Drosophila ananassae</name>
    <name type="common">Fruit fly</name>
    <dbReference type="NCBI Taxonomy" id="7217"/>
    <lineage>
        <taxon>Eukaryota</taxon>
        <taxon>Metazoa</taxon>
        <taxon>Ecdysozoa</taxon>
        <taxon>Arthropoda</taxon>
        <taxon>Hexapoda</taxon>
        <taxon>Insecta</taxon>
        <taxon>Pterygota</taxon>
        <taxon>Neoptera</taxon>
        <taxon>Endopterygota</taxon>
        <taxon>Diptera</taxon>
        <taxon>Brachycera</taxon>
        <taxon>Muscomorpha</taxon>
        <taxon>Ephydroidea</taxon>
        <taxon>Drosophilidae</taxon>
        <taxon>Drosophila</taxon>
        <taxon>Sophophora</taxon>
    </lineage>
</organism>
<dbReference type="NCBIfam" id="TIGR00813">
    <property type="entry name" value="sss"/>
    <property type="match status" value="1"/>
</dbReference>
<dbReference type="GO" id="GO:0005886">
    <property type="term" value="C:plasma membrane"/>
    <property type="evidence" value="ECO:0007669"/>
    <property type="project" value="UniProtKB-SubCell"/>
</dbReference>
<feature type="transmembrane region" description="Helical" evidence="12">
    <location>
        <begin position="352"/>
        <end position="375"/>
    </location>
</feature>
<feature type="transmembrane region" description="Helical" evidence="12">
    <location>
        <begin position="459"/>
        <end position="483"/>
    </location>
</feature>
<evidence type="ECO:0000256" key="2">
    <source>
        <dbReference type="ARBA" id="ARBA00006434"/>
    </source>
</evidence>
<evidence type="ECO:0000313" key="13">
    <source>
        <dbReference type="EMBL" id="EDV31325.2"/>
    </source>
</evidence>
<reference evidence="13 14" key="1">
    <citation type="journal article" date="2007" name="Nature">
        <title>Evolution of genes and genomes on the Drosophila phylogeny.</title>
        <authorList>
            <consortium name="Drosophila 12 Genomes Consortium"/>
            <person name="Clark A.G."/>
            <person name="Eisen M.B."/>
            <person name="Smith D.R."/>
            <person name="Bergman C.M."/>
            <person name="Oliver B."/>
            <person name="Markow T.A."/>
            <person name="Kaufman T.C."/>
            <person name="Kellis M."/>
            <person name="Gelbart W."/>
            <person name="Iyer V.N."/>
            <person name="Pollard D.A."/>
            <person name="Sackton T.B."/>
            <person name="Larracuente A.M."/>
            <person name="Singh N.D."/>
            <person name="Abad J.P."/>
            <person name="Abt D.N."/>
            <person name="Adryan B."/>
            <person name="Aguade M."/>
            <person name="Akashi H."/>
            <person name="Anderson W.W."/>
            <person name="Aquadro C.F."/>
            <person name="Ardell D.H."/>
            <person name="Arguello R."/>
            <person name="Artieri C.G."/>
            <person name="Barbash D.A."/>
            <person name="Barker D."/>
            <person name="Barsanti P."/>
            <person name="Batterham P."/>
            <person name="Batzoglou S."/>
            <person name="Begun D."/>
            <person name="Bhutkar A."/>
            <person name="Blanco E."/>
            <person name="Bosak S.A."/>
            <person name="Bradley R.K."/>
            <person name="Brand A.D."/>
            <person name="Brent M.R."/>
            <person name="Brooks A.N."/>
            <person name="Brown R.H."/>
            <person name="Butlin R.K."/>
            <person name="Caggese C."/>
            <person name="Calvi B.R."/>
            <person name="Bernardo de Carvalho A."/>
            <person name="Caspi A."/>
            <person name="Castrezana S."/>
            <person name="Celniker S.E."/>
            <person name="Chang J.L."/>
            <person name="Chapple C."/>
            <person name="Chatterji S."/>
            <person name="Chinwalla A."/>
            <person name="Civetta A."/>
            <person name="Clifton S.W."/>
            <person name="Comeron J.M."/>
            <person name="Costello J.C."/>
            <person name="Coyne J.A."/>
            <person name="Daub J."/>
            <person name="David R.G."/>
            <person name="Delcher A.L."/>
            <person name="Delehaunty K."/>
            <person name="Do C.B."/>
            <person name="Ebling H."/>
            <person name="Edwards K."/>
            <person name="Eickbush T."/>
            <person name="Evans J.D."/>
            <person name="Filipski A."/>
            <person name="Findeiss S."/>
            <person name="Freyhult E."/>
            <person name="Fulton L."/>
            <person name="Fulton R."/>
            <person name="Garcia A.C."/>
            <person name="Gardiner A."/>
            <person name="Garfield D.A."/>
            <person name="Garvin B.E."/>
            <person name="Gibson G."/>
            <person name="Gilbert D."/>
            <person name="Gnerre S."/>
            <person name="Godfrey J."/>
            <person name="Good R."/>
            <person name="Gotea V."/>
            <person name="Gravely B."/>
            <person name="Greenberg A.J."/>
            <person name="Griffiths-Jones S."/>
            <person name="Gross S."/>
            <person name="Guigo R."/>
            <person name="Gustafson E.A."/>
            <person name="Haerty W."/>
            <person name="Hahn M.W."/>
            <person name="Halligan D.L."/>
            <person name="Halpern A.L."/>
            <person name="Halter G.M."/>
            <person name="Han M.V."/>
            <person name="Heger A."/>
            <person name="Hillier L."/>
            <person name="Hinrichs A.S."/>
            <person name="Holmes I."/>
            <person name="Hoskins R.A."/>
            <person name="Hubisz M.J."/>
            <person name="Hultmark D."/>
            <person name="Huntley M.A."/>
            <person name="Jaffe D.B."/>
            <person name="Jagadeeshan S."/>
            <person name="Jeck W.R."/>
            <person name="Johnson J."/>
            <person name="Jones C.D."/>
            <person name="Jordan W.C."/>
            <person name="Karpen G.H."/>
            <person name="Kataoka E."/>
            <person name="Keightley P.D."/>
            <person name="Kheradpour P."/>
            <person name="Kirkness E.F."/>
            <person name="Koerich L.B."/>
            <person name="Kristiansen K."/>
            <person name="Kudrna D."/>
            <person name="Kulathinal R.J."/>
            <person name="Kumar S."/>
            <person name="Kwok R."/>
            <person name="Lander E."/>
            <person name="Langley C.H."/>
            <person name="Lapoint R."/>
            <person name="Lazzaro B.P."/>
            <person name="Lee S.J."/>
            <person name="Levesque L."/>
            <person name="Li R."/>
            <person name="Lin C.F."/>
            <person name="Lin M.F."/>
            <person name="Lindblad-Toh K."/>
            <person name="Llopart A."/>
            <person name="Long M."/>
            <person name="Low L."/>
            <person name="Lozovsky E."/>
            <person name="Lu J."/>
            <person name="Luo M."/>
            <person name="Machado C.A."/>
            <person name="Makalowski W."/>
            <person name="Marzo M."/>
            <person name="Matsuda M."/>
            <person name="Matzkin L."/>
            <person name="McAllister B."/>
            <person name="McBride C.S."/>
            <person name="McKernan B."/>
            <person name="McKernan K."/>
            <person name="Mendez-Lago M."/>
            <person name="Minx P."/>
            <person name="Mollenhauer M.U."/>
            <person name="Montooth K."/>
            <person name="Mount S.M."/>
            <person name="Mu X."/>
            <person name="Myers E."/>
            <person name="Negre B."/>
            <person name="Newfeld S."/>
            <person name="Nielsen R."/>
            <person name="Noor M.A."/>
            <person name="O'Grady P."/>
            <person name="Pachter L."/>
            <person name="Papaceit M."/>
            <person name="Parisi M.J."/>
            <person name="Parisi M."/>
            <person name="Parts L."/>
            <person name="Pedersen J.S."/>
            <person name="Pesole G."/>
            <person name="Phillippy A.M."/>
            <person name="Ponting C.P."/>
            <person name="Pop M."/>
            <person name="Porcelli D."/>
            <person name="Powell J.R."/>
            <person name="Prohaska S."/>
            <person name="Pruitt K."/>
            <person name="Puig M."/>
            <person name="Quesneville H."/>
            <person name="Ram K.R."/>
            <person name="Rand D."/>
            <person name="Rasmussen M.D."/>
            <person name="Reed L.K."/>
            <person name="Reenan R."/>
            <person name="Reily A."/>
            <person name="Remington K.A."/>
            <person name="Rieger T.T."/>
            <person name="Ritchie M.G."/>
            <person name="Robin C."/>
            <person name="Rogers Y.H."/>
            <person name="Rohde C."/>
            <person name="Rozas J."/>
            <person name="Rubenfield M.J."/>
            <person name="Ruiz A."/>
            <person name="Russo S."/>
            <person name="Salzberg S.L."/>
            <person name="Sanchez-Gracia A."/>
            <person name="Saranga D.J."/>
            <person name="Sato H."/>
            <person name="Schaeffer S.W."/>
            <person name="Schatz M.C."/>
            <person name="Schlenke T."/>
            <person name="Schwartz R."/>
            <person name="Segarra C."/>
            <person name="Singh R.S."/>
            <person name="Sirot L."/>
            <person name="Sirota M."/>
            <person name="Sisneros N.B."/>
            <person name="Smith C.D."/>
            <person name="Smith T.F."/>
            <person name="Spieth J."/>
            <person name="Stage D.E."/>
            <person name="Stark A."/>
            <person name="Stephan W."/>
            <person name="Strausberg R.L."/>
            <person name="Strempel S."/>
            <person name="Sturgill D."/>
            <person name="Sutton G."/>
            <person name="Sutton G.G."/>
            <person name="Tao W."/>
            <person name="Teichmann S."/>
            <person name="Tobari Y.N."/>
            <person name="Tomimura Y."/>
            <person name="Tsolas J.M."/>
            <person name="Valente V.L."/>
            <person name="Venter E."/>
            <person name="Venter J.C."/>
            <person name="Vicario S."/>
            <person name="Vieira F.G."/>
            <person name="Vilella A.J."/>
            <person name="Villasante A."/>
            <person name="Walenz B."/>
            <person name="Wang J."/>
            <person name="Wasserman M."/>
            <person name="Watts T."/>
            <person name="Wilson D."/>
            <person name="Wilson R.K."/>
            <person name="Wing R.A."/>
            <person name="Wolfner M.F."/>
            <person name="Wong A."/>
            <person name="Wong G.K."/>
            <person name="Wu C.I."/>
            <person name="Wu G."/>
            <person name="Yamamoto D."/>
            <person name="Yang H.P."/>
            <person name="Yang S.P."/>
            <person name="Yorke J.A."/>
            <person name="Yoshida K."/>
            <person name="Zdobnov E."/>
            <person name="Zhang P."/>
            <person name="Zhang Y."/>
            <person name="Zimin A.V."/>
            <person name="Baldwin J."/>
            <person name="Abdouelleil A."/>
            <person name="Abdulkadir J."/>
            <person name="Abebe A."/>
            <person name="Abera B."/>
            <person name="Abreu J."/>
            <person name="Acer S.C."/>
            <person name="Aftuck L."/>
            <person name="Alexander A."/>
            <person name="An P."/>
            <person name="Anderson E."/>
            <person name="Anderson S."/>
            <person name="Arachi H."/>
            <person name="Azer M."/>
            <person name="Bachantsang P."/>
            <person name="Barry A."/>
            <person name="Bayul T."/>
            <person name="Berlin A."/>
            <person name="Bessette D."/>
            <person name="Bloom T."/>
            <person name="Blye J."/>
            <person name="Boguslavskiy L."/>
            <person name="Bonnet C."/>
            <person name="Boukhgalter B."/>
            <person name="Bourzgui I."/>
            <person name="Brown A."/>
            <person name="Cahill P."/>
            <person name="Channer S."/>
            <person name="Cheshatsang Y."/>
            <person name="Chuda L."/>
            <person name="Citroen M."/>
            <person name="Collymore A."/>
            <person name="Cooke P."/>
            <person name="Costello M."/>
            <person name="D'Aco K."/>
            <person name="Daza R."/>
            <person name="De Haan G."/>
            <person name="DeGray S."/>
            <person name="DeMaso C."/>
            <person name="Dhargay N."/>
            <person name="Dooley K."/>
            <person name="Dooley E."/>
            <person name="Doricent M."/>
            <person name="Dorje P."/>
            <person name="Dorjee K."/>
            <person name="Dupes A."/>
            <person name="Elong R."/>
            <person name="Falk J."/>
            <person name="Farina A."/>
            <person name="Faro S."/>
            <person name="Ferguson D."/>
            <person name="Fisher S."/>
            <person name="Foley C.D."/>
            <person name="Franke A."/>
            <person name="Friedrich D."/>
            <person name="Gadbois L."/>
            <person name="Gearin G."/>
            <person name="Gearin C.R."/>
            <person name="Giannoukos G."/>
            <person name="Goode T."/>
            <person name="Graham J."/>
            <person name="Grandbois E."/>
            <person name="Grewal S."/>
            <person name="Gyaltsen K."/>
            <person name="Hafez N."/>
            <person name="Hagos B."/>
            <person name="Hall J."/>
            <person name="Henson C."/>
            <person name="Hollinger A."/>
            <person name="Honan T."/>
            <person name="Huard M.D."/>
            <person name="Hughes L."/>
            <person name="Hurhula B."/>
            <person name="Husby M.E."/>
            <person name="Kamat A."/>
            <person name="Kanga B."/>
            <person name="Kashin S."/>
            <person name="Khazanovich D."/>
            <person name="Kisner P."/>
            <person name="Lance K."/>
            <person name="Lara M."/>
            <person name="Lee W."/>
            <person name="Lennon N."/>
            <person name="Letendre F."/>
            <person name="LeVine R."/>
            <person name="Lipovsky A."/>
            <person name="Liu X."/>
            <person name="Liu J."/>
            <person name="Liu S."/>
            <person name="Lokyitsang T."/>
            <person name="Lokyitsang Y."/>
            <person name="Lubonja R."/>
            <person name="Lui A."/>
            <person name="MacDonald P."/>
            <person name="Magnisalis V."/>
            <person name="Maru K."/>
            <person name="Matthews C."/>
            <person name="McCusker W."/>
            <person name="McDonough S."/>
            <person name="Mehta T."/>
            <person name="Meldrim J."/>
            <person name="Meneus L."/>
            <person name="Mihai O."/>
            <person name="Mihalev A."/>
            <person name="Mihova T."/>
            <person name="Mittelman R."/>
            <person name="Mlenga V."/>
            <person name="Montmayeur A."/>
            <person name="Mulrain L."/>
            <person name="Navidi A."/>
            <person name="Naylor J."/>
            <person name="Negash T."/>
            <person name="Nguyen T."/>
            <person name="Nguyen N."/>
            <person name="Nicol R."/>
            <person name="Norbu C."/>
            <person name="Norbu N."/>
            <person name="Novod N."/>
            <person name="O'Neill B."/>
            <person name="Osman S."/>
            <person name="Markiewicz E."/>
            <person name="Oyono O.L."/>
            <person name="Patti C."/>
            <person name="Phunkhang P."/>
            <person name="Pierre F."/>
            <person name="Priest M."/>
            <person name="Raghuraman S."/>
            <person name="Rege F."/>
            <person name="Reyes R."/>
            <person name="Rise C."/>
            <person name="Rogov P."/>
            <person name="Ross K."/>
            <person name="Ryan E."/>
            <person name="Settipalli S."/>
            <person name="Shea T."/>
            <person name="Sherpa N."/>
            <person name="Shi L."/>
            <person name="Shih D."/>
            <person name="Sparrow T."/>
            <person name="Spaulding J."/>
            <person name="Stalker J."/>
            <person name="Stange-Thomann N."/>
            <person name="Stavropoulos S."/>
            <person name="Stone C."/>
            <person name="Strader C."/>
            <person name="Tesfaye S."/>
            <person name="Thomson T."/>
            <person name="Thoulutsang Y."/>
            <person name="Thoulutsang D."/>
            <person name="Topham K."/>
            <person name="Topping I."/>
            <person name="Tsamla T."/>
            <person name="Vassiliev H."/>
            <person name="Vo A."/>
            <person name="Wangchuk T."/>
            <person name="Wangdi T."/>
            <person name="Weiand M."/>
            <person name="Wilkinson J."/>
            <person name="Wilson A."/>
            <person name="Yadav S."/>
            <person name="Young G."/>
            <person name="Yu Q."/>
            <person name="Zembek L."/>
            <person name="Zhong D."/>
            <person name="Zimmer A."/>
            <person name="Zwirko Z."/>
            <person name="Jaffe D.B."/>
            <person name="Alvarez P."/>
            <person name="Brockman W."/>
            <person name="Butler J."/>
            <person name="Chin C."/>
            <person name="Gnerre S."/>
            <person name="Grabherr M."/>
            <person name="Kleber M."/>
            <person name="Mauceli E."/>
            <person name="MacCallum I."/>
        </authorList>
    </citation>
    <scope>NUCLEOTIDE SEQUENCE [LARGE SCALE GENOMIC DNA]</scope>
    <source>
        <strain evidence="14">Tucson 14024-0371.13</strain>
    </source>
</reference>
<dbReference type="InParanoid" id="B3MJB5"/>
<evidence type="ECO:0000256" key="1">
    <source>
        <dbReference type="ARBA" id="ARBA00004651"/>
    </source>
</evidence>
<feature type="transmembrane region" description="Helical" evidence="12">
    <location>
        <begin position="402"/>
        <end position="422"/>
    </location>
</feature>
<name>B3MJB5_DROAN</name>
<evidence type="ECO:0000256" key="10">
    <source>
        <dbReference type="ARBA" id="ARBA00023201"/>
    </source>
</evidence>
<evidence type="ECO:0000256" key="7">
    <source>
        <dbReference type="ARBA" id="ARBA00023053"/>
    </source>
</evidence>
<evidence type="ECO:0000256" key="4">
    <source>
        <dbReference type="ARBA" id="ARBA00022475"/>
    </source>
</evidence>
<proteinExistence type="inferred from homology"/>
<dbReference type="Proteomes" id="UP000007801">
    <property type="component" value="Unassembled WGS sequence"/>
</dbReference>
<dbReference type="GO" id="GO:0006814">
    <property type="term" value="P:sodium ion transport"/>
    <property type="evidence" value="ECO:0007669"/>
    <property type="project" value="UniProtKB-KW"/>
</dbReference>
<evidence type="ECO:0000256" key="11">
    <source>
        <dbReference type="RuleBase" id="RU362091"/>
    </source>
</evidence>
<evidence type="ECO:0000256" key="3">
    <source>
        <dbReference type="ARBA" id="ARBA00022448"/>
    </source>
</evidence>
<evidence type="ECO:0000256" key="12">
    <source>
        <dbReference type="SAM" id="Phobius"/>
    </source>
</evidence>
<feature type="transmembrane region" description="Helical" evidence="12">
    <location>
        <begin position="298"/>
        <end position="320"/>
    </location>
</feature>
<accession>B3MJB5</accession>
<dbReference type="GO" id="GO:0015293">
    <property type="term" value="F:symporter activity"/>
    <property type="evidence" value="ECO:0007669"/>
    <property type="project" value="TreeGrafter"/>
</dbReference>
<dbReference type="EMBL" id="CH902620">
    <property type="protein sequence ID" value="EDV31325.2"/>
    <property type="molecule type" value="Genomic_DNA"/>
</dbReference>
<feature type="transmembrane region" description="Helical" evidence="12">
    <location>
        <begin position="525"/>
        <end position="546"/>
    </location>
</feature>
<dbReference type="PROSITE" id="PS50283">
    <property type="entry name" value="NA_SOLUT_SYMP_3"/>
    <property type="match status" value="1"/>
</dbReference>
<keyword evidence="8" id="KW-0406">Ion transport</keyword>
<dbReference type="HOGENOM" id="CLU_018808_11_1_1"/>
<dbReference type="eggNOG" id="KOG2349">
    <property type="taxonomic scope" value="Eukaryota"/>
</dbReference>
<feature type="transmembrane region" description="Helical" evidence="12">
    <location>
        <begin position="212"/>
        <end position="231"/>
    </location>
</feature>
<gene>
    <name evidence="13" type="primary">Dana\GF15301</name>
    <name evidence="13" type="synonym">dana_GLEANR_16067</name>
    <name evidence="13" type="ORF">GF15301</name>
</gene>
<feature type="transmembrane region" description="Helical" evidence="12">
    <location>
        <begin position="104"/>
        <end position="126"/>
    </location>
</feature>
<dbReference type="OrthoDB" id="196131at2759"/>
<evidence type="ECO:0000256" key="9">
    <source>
        <dbReference type="ARBA" id="ARBA00023136"/>
    </source>
</evidence>
<feature type="transmembrane region" description="Helical" evidence="12">
    <location>
        <begin position="147"/>
        <end position="166"/>
    </location>
</feature>
<dbReference type="AlphaFoldDB" id="B3MJB5"/>
<dbReference type="GeneID" id="6498114"/>
<dbReference type="CDD" id="cd11492">
    <property type="entry name" value="SLC5sbd_NIS-SMVT"/>
    <property type="match status" value="1"/>
</dbReference>
<evidence type="ECO:0000313" key="14">
    <source>
        <dbReference type="Proteomes" id="UP000007801"/>
    </source>
</evidence>
<keyword evidence="9 12" id="KW-0472">Membrane</keyword>
<dbReference type="Pfam" id="PF00474">
    <property type="entry name" value="SSF"/>
    <property type="match status" value="1"/>
</dbReference>
<sequence length="566" mass="61826">MDSYRFGTVDYIVFLGMIILSTATGIYYGYIKKSTKKPEEPVPSISPGQKGKHDFGSDKLNEYLMGSGSLKVFPVSMSLIASSISGVSILGIPPEVYNYGTQYWIIVVPILLEYFAIAYIYLPVFWNLQVGSANEYLELRFHSSIRSIVSIFFILGVLLYLPFLVYLPALSLNQVSGINIYIIEAVIVAVCVFYTIVGGLKAVVHTDVWQTVIMFFSVIVVTILGTIYATGLDSLFDDLDARDRLEIFNIDPSLYVRHTVWGLVVAELFGWLSVNAVNPTMVHRYMTLPSLKKARAALAIYTVGSAGFIFVCTYLGVLLFDKYKDCDPLSAGLITNDDQMLPLFVVQSVGHIYGMPGLFIAGIFGAGLSSLSVYYNSTSLVILEDIVRGCFKMRPSERMSNIIVKSSIIVMGLLSIGLALVLEQLSGILSTFTAIVSITASGAFGIFTLGMVVPWANTLGTAIGALVGVLFSGWICLGSQFAAASGQLNSQKRPISVDGCVGNVTLLETNWVNEEDVLPLYRISYHWVVVIGVITVLVVGTLVSFVTKPTNIRTIDPNLLAPVIHR</sequence>